<name>I4DP48_PAPXU</name>
<dbReference type="AlphaFoldDB" id="I4DP48"/>
<proteinExistence type="evidence at transcript level"/>
<protein>
    <submittedName>
        <fullName evidence="1">Uncharacterized protein</fullName>
    </submittedName>
</protein>
<organism evidence="1">
    <name type="scientific">Papilio xuthus</name>
    <name type="common">Asian swallowtail butterfly</name>
    <dbReference type="NCBI Taxonomy" id="66420"/>
    <lineage>
        <taxon>Eukaryota</taxon>
        <taxon>Metazoa</taxon>
        <taxon>Ecdysozoa</taxon>
        <taxon>Arthropoda</taxon>
        <taxon>Hexapoda</taxon>
        <taxon>Insecta</taxon>
        <taxon>Pterygota</taxon>
        <taxon>Neoptera</taxon>
        <taxon>Endopterygota</taxon>
        <taxon>Lepidoptera</taxon>
        <taxon>Glossata</taxon>
        <taxon>Ditrysia</taxon>
        <taxon>Papilionoidea</taxon>
        <taxon>Papilionidae</taxon>
        <taxon>Papilioninae</taxon>
        <taxon>Papilio</taxon>
    </lineage>
</organism>
<evidence type="ECO:0000313" key="1">
    <source>
        <dbReference type="EMBL" id="BAM19688.1"/>
    </source>
</evidence>
<reference evidence="1" key="1">
    <citation type="journal article" date="2012" name="BMC Biol.">
        <title>Comprehensive microarray-based analysis for stage-specific larval camouflage pattern-associated genes in the swallowtail butterfly, Papilio xuthus.</title>
        <authorList>
            <person name="Futahashi R."/>
            <person name="Shirataki H."/>
            <person name="Narita T."/>
            <person name="Mita K."/>
            <person name="Fujiwara H."/>
        </authorList>
    </citation>
    <scope>NUCLEOTIDE SEQUENCE</scope>
    <source>
        <tissue evidence="1">Epidermis</tissue>
    </source>
</reference>
<accession>I4DP48</accession>
<dbReference type="EMBL" id="AK403352">
    <property type="protein sequence ID" value="BAM19688.1"/>
    <property type="molecule type" value="mRNA"/>
</dbReference>
<feature type="non-terminal residue" evidence="1">
    <location>
        <position position="1"/>
    </location>
</feature>
<sequence>GHIATSTTITTPALRVPCEATTRSQARTANSALCITRTATERDLSAPSSNNNIQPLSRYNQTHNQIIHCQLSYIL</sequence>